<accession>A0ABM7SRB6</accession>
<proteinExistence type="predicted"/>
<evidence type="ECO:0000313" key="3">
    <source>
        <dbReference type="Proteomes" id="UP000826012"/>
    </source>
</evidence>
<reference evidence="2 3" key="2">
    <citation type="submission" date="2021-07" db="EMBL/GenBank/DDBJ databases">
        <authorList>
            <person name="Matsumoto Y."/>
            <person name="Motooka D."/>
            <person name="Nakamura S."/>
        </authorList>
    </citation>
    <scope>NUCLEOTIDE SEQUENCE [LARGE SCALE GENOMIC DNA]</scope>
    <source>
        <strain evidence="2 3">TY59</strain>
    </source>
</reference>
<dbReference type="Proteomes" id="UP000826012">
    <property type="component" value="Chromosome"/>
</dbReference>
<protein>
    <submittedName>
        <fullName evidence="2">Uncharacterized protein</fullName>
    </submittedName>
</protein>
<keyword evidence="3" id="KW-1185">Reference proteome</keyword>
<feature type="region of interest" description="Disordered" evidence="1">
    <location>
        <begin position="1"/>
        <end position="44"/>
    </location>
</feature>
<feature type="region of interest" description="Disordered" evidence="1">
    <location>
        <begin position="68"/>
        <end position="90"/>
    </location>
</feature>
<sequence length="90" mass="8975">MAPTVTICPDAASTPERSATAGGTDSAVKKESWLTPPTVGQGAHPRLEVIGAASRANGDAHLVAAVDEETPRPDPLGGSARGASVQVCSV</sequence>
<reference evidence="2 3" key="1">
    <citation type="submission" date="2021-07" db="EMBL/GenBank/DDBJ databases">
        <title>Complete genome sequence of nontuberculous Mycobacterium sp. TY59.</title>
        <authorList>
            <person name="Fukushima K."/>
        </authorList>
    </citation>
    <scope>NUCLEOTIDE SEQUENCE [LARGE SCALE GENOMIC DNA]</scope>
    <source>
        <strain evidence="2 3">TY59</strain>
    </source>
</reference>
<organism evidence="2 3">
    <name type="scientific">Mycobacterium senriense</name>
    <dbReference type="NCBI Taxonomy" id="2775496"/>
    <lineage>
        <taxon>Bacteria</taxon>
        <taxon>Bacillati</taxon>
        <taxon>Actinomycetota</taxon>
        <taxon>Actinomycetes</taxon>
        <taxon>Mycobacteriales</taxon>
        <taxon>Mycobacteriaceae</taxon>
        <taxon>Mycobacterium</taxon>
        <taxon>Mycobacterium avium complex (MAC)</taxon>
    </lineage>
</organism>
<evidence type="ECO:0000313" key="2">
    <source>
        <dbReference type="EMBL" id="BCZ22480.1"/>
    </source>
</evidence>
<dbReference type="EMBL" id="AP024828">
    <property type="protein sequence ID" value="BCZ22480.1"/>
    <property type="molecule type" value="Genomic_DNA"/>
</dbReference>
<evidence type="ECO:0000256" key="1">
    <source>
        <dbReference type="SAM" id="MobiDB-lite"/>
    </source>
</evidence>
<gene>
    <name evidence="2" type="ORF">MTY59_23350</name>
</gene>
<name>A0ABM7SRB6_9MYCO</name>